<evidence type="ECO:0000313" key="1">
    <source>
        <dbReference type="EMBL" id="GIG73718.1"/>
    </source>
</evidence>
<protein>
    <submittedName>
        <fullName evidence="1">Uncharacterized protein</fullName>
    </submittedName>
</protein>
<reference evidence="1" key="1">
    <citation type="submission" date="2021-01" db="EMBL/GenBank/DDBJ databases">
        <title>Whole genome shotgun sequence of Planosporangium flavigriseum NBRC 105377.</title>
        <authorList>
            <person name="Komaki H."/>
            <person name="Tamura T."/>
        </authorList>
    </citation>
    <scope>NUCLEOTIDE SEQUENCE</scope>
    <source>
        <strain evidence="1">NBRC 105377</strain>
    </source>
</reference>
<gene>
    <name evidence="1" type="ORF">Pfl04_21220</name>
</gene>
<proteinExistence type="predicted"/>
<keyword evidence="2" id="KW-1185">Reference proteome</keyword>
<dbReference type="AlphaFoldDB" id="A0A8J3LI55"/>
<sequence length="452" mass="49755">MSALAGSAWPPEQLVYQVDLSTEMLRAGVHAVDGREWADPTTKRRTWWTRRRGLDAGIPRQRVADVRADEVAAWMTGAYSRPQYPAVVVGSPHVGALHLAAALGAPWLPAGFRLSVRCSPTEARRPQPALRQGRVIASHLLEADQDIAVYQRCDPIGQGATVSATLDFYVKWTAVPEHLRRFLAERLAPGGTVVLIRDCRGWPATQPDDGYRFQVGTVGAGLSWPDYCRQLRRLSDESSDDWADDESWTVPAPDGGDVDAEQGIHPGLLGDLRRWSGDNARRLRIVAITDSAALSAAVADVYRSWLRGAGKTGNRLVIGCGALLDPWHVVRAGLVPYWFPGPLHSDVDALEYWLAGSEPYRTIDLLVDPPGRLSPKVVPRDRLSALTRFACERGVLDPTCRRNYPLGMVDPRHITRLLSEQPYDSPPPQPLSTAAAIEGLDRLARYGRLLVT</sequence>
<accession>A0A8J3LI55</accession>
<name>A0A8J3LI55_9ACTN</name>
<evidence type="ECO:0000313" key="2">
    <source>
        <dbReference type="Proteomes" id="UP000653674"/>
    </source>
</evidence>
<dbReference type="EMBL" id="BONU01000011">
    <property type="protein sequence ID" value="GIG73718.1"/>
    <property type="molecule type" value="Genomic_DNA"/>
</dbReference>
<organism evidence="1 2">
    <name type="scientific">Planosporangium flavigriseum</name>
    <dbReference type="NCBI Taxonomy" id="373681"/>
    <lineage>
        <taxon>Bacteria</taxon>
        <taxon>Bacillati</taxon>
        <taxon>Actinomycetota</taxon>
        <taxon>Actinomycetes</taxon>
        <taxon>Micromonosporales</taxon>
        <taxon>Micromonosporaceae</taxon>
        <taxon>Planosporangium</taxon>
    </lineage>
</organism>
<comment type="caution">
    <text evidence="1">The sequence shown here is derived from an EMBL/GenBank/DDBJ whole genome shotgun (WGS) entry which is preliminary data.</text>
</comment>
<dbReference type="Proteomes" id="UP000653674">
    <property type="component" value="Unassembled WGS sequence"/>
</dbReference>